<evidence type="ECO:0000256" key="6">
    <source>
        <dbReference type="ARBA" id="ARBA00023136"/>
    </source>
</evidence>
<evidence type="ECO:0000256" key="5">
    <source>
        <dbReference type="ARBA" id="ARBA00022944"/>
    </source>
</evidence>
<dbReference type="InterPro" id="IPR043148">
    <property type="entry name" value="TagF_C"/>
</dbReference>
<dbReference type="PANTHER" id="PTHR37316:SF3">
    <property type="entry name" value="TEICHOIC ACID GLYCEROL-PHOSPHATE TRANSFERASE"/>
    <property type="match status" value="1"/>
</dbReference>
<evidence type="ECO:0000256" key="2">
    <source>
        <dbReference type="ARBA" id="ARBA00010488"/>
    </source>
</evidence>
<dbReference type="RefSeq" id="WP_113919639.1">
    <property type="nucleotide sequence ID" value="NZ_QNRX01000002.1"/>
</dbReference>
<comment type="similarity">
    <text evidence="2">Belongs to the CDP-glycerol glycerophosphotransferase family.</text>
</comment>
<evidence type="ECO:0000256" key="3">
    <source>
        <dbReference type="ARBA" id="ARBA00022475"/>
    </source>
</evidence>
<keyword evidence="6" id="KW-0472">Membrane</keyword>
<dbReference type="OrthoDB" id="9807097at2"/>
<organism evidence="7 8">
    <name type="scientific">Alkalibaculum bacchi</name>
    <dbReference type="NCBI Taxonomy" id="645887"/>
    <lineage>
        <taxon>Bacteria</taxon>
        <taxon>Bacillati</taxon>
        <taxon>Bacillota</taxon>
        <taxon>Clostridia</taxon>
        <taxon>Eubacteriales</taxon>
        <taxon>Eubacteriaceae</taxon>
        <taxon>Alkalibaculum</taxon>
    </lineage>
</organism>
<comment type="subcellular location">
    <subcellularLocation>
        <location evidence="1">Cell membrane</location>
        <topology evidence="1">Peripheral membrane protein</topology>
    </subcellularLocation>
</comment>
<keyword evidence="8" id="KW-1185">Reference proteome</keyword>
<dbReference type="PANTHER" id="PTHR37316">
    <property type="entry name" value="TEICHOIC ACID GLYCEROL-PHOSPHATE PRIMASE"/>
    <property type="match status" value="1"/>
</dbReference>
<keyword evidence="5" id="KW-0777">Teichoic acid biosynthesis</keyword>
<dbReference type="AlphaFoldDB" id="A0A366IDK5"/>
<dbReference type="SUPFAM" id="SSF53756">
    <property type="entry name" value="UDP-Glycosyltransferase/glycogen phosphorylase"/>
    <property type="match status" value="1"/>
</dbReference>
<evidence type="ECO:0000256" key="1">
    <source>
        <dbReference type="ARBA" id="ARBA00004202"/>
    </source>
</evidence>
<dbReference type="GO" id="GO:0019350">
    <property type="term" value="P:teichoic acid biosynthetic process"/>
    <property type="evidence" value="ECO:0007669"/>
    <property type="project" value="UniProtKB-KW"/>
</dbReference>
<comment type="caution">
    <text evidence="7">The sequence shown here is derived from an EMBL/GenBank/DDBJ whole genome shotgun (WGS) entry which is preliminary data.</text>
</comment>
<dbReference type="Gene3D" id="3.40.50.11820">
    <property type="match status" value="1"/>
</dbReference>
<evidence type="ECO:0000256" key="4">
    <source>
        <dbReference type="ARBA" id="ARBA00022679"/>
    </source>
</evidence>
<dbReference type="GO" id="GO:0005886">
    <property type="term" value="C:plasma membrane"/>
    <property type="evidence" value="ECO:0007669"/>
    <property type="project" value="UniProtKB-SubCell"/>
</dbReference>
<reference evidence="7 8" key="1">
    <citation type="submission" date="2018-06" db="EMBL/GenBank/DDBJ databases">
        <title>Genomic Encyclopedia of Type Strains, Phase IV (KMG-IV): sequencing the most valuable type-strain genomes for metagenomic binning, comparative biology and taxonomic classification.</title>
        <authorList>
            <person name="Goeker M."/>
        </authorList>
    </citation>
    <scope>NUCLEOTIDE SEQUENCE [LARGE SCALE GENOMIC DNA]</scope>
    <source>
        <strain evidence="7 8">DSM 22112</strain>
    </source>
</reference>
<accession>A0A366IDK5</accession>
<dbReference type="InterPro" id="IPR043149">
    <property type="entry name" value="TagF_N"/>
</dbReference>
<gene>
    <name evidence="7" type="ORF">DES36_102217</name>
</gene>
<evidence type="ECO:0000313" key="8">
    <source>
        <dbReference type="Proteomes" id="UP000253490"/>
    </source>
</evidence>
<dbReference type="InterPro" id="IPR051612">
    <property type="entry name" value="Teichoic_Acid_Biosynth"/>
</dbReference>
<protein>
    <submittedName>
        <fullName evidence="7">CDP-glycerol:poly(Glycerophosphate) glycerophosphotransferase</fullName>
    </submittedName>
</protein>
<dbReference type="Pfam" id="PF04464">
    <property type="entry name" value="Glyphos_transf"/>
    <property type="match status" value="1"/>
</dbReference>
<dbReference type="InterPro" id="IPR007554">
    <property type="entry name" value="Glycerophosphate_synth"/>
</dbReference>
<dbReference type="Proteomes" id="UP000253490">
    <property type="component" value="Unassembled WGS sequence"/>
</dbReference>
<dbReference type="Gene3D" id="3.40.50.12580">
    <property type="match status" value="1"/>
</dbReference>
<keyword evidence="3" id="KW-1003">Cell membrane</keyword>
<evidence type="ECO:0000313" key="7">
    <source>
        <dbReference type="EMBL" id="RBP69073.1"/>
    </source>
</evidence>
<keyword evidence="4 7" id="KW-0808">Transferase</keyword>
<sequence length="411" mass="49339">MDKLKHVIAKNRLLRKIAITLLKTFRSFTYNILIRILPVNDKLVLFCSHKGQGFSCNPKALYNEMRYDERYKDFTFVWAFNNLKKNRIEGAINVKYNSLQYFYYLATSKYWFFNAKMPVYYRKKSNQIYLQTWHGTPLKRLAADIEVGDNTTFYRSEMSWEDMVNSYVKDSQKYDHMISANEFSSQAFTSAFRLKPGVIIETGYPRNDILVNGSKEYIEELKEKYNIPKNKKVILYAPTWRDNTYDTKGYVFELKVNFSKWYEALGEEYVVVYKPHYLIYNTKNKELPPNFVYDASHCQDINDLYLMSDILVTDYSSVFFDYGVLRRPVLFYMYDLEEYRDHLRGFYLDIYKELPGPILEKEEELLDQIVHIEQVQEEYDNRMNAFYQNYCQWNDGKSSKKVLDIVFRQDR</sequence>
<dbReference type="EMBL" id="QNRX01000002">
    <property type="protein sequence ID" value="RBP69073.1"/>
    <property type="molecule type" value="Genomic_DNA"/>
</dbReference>
<dbReference type="GO" id="GO:0047355">
    <property type="term" value="F:CDP-glycerol glycerophosphotransferase activity"/>
    <property type="evidence" value="ECO:0007669"/>
    <property type="project" value="InterPro"/>
</dbReference>
<proteinExistence type="inferred from homology"/>
<name>A0A366IDK5_9FIRM</name>